<name>A0A2A3LVW0_PSEDL</name>
<dbReference type="Proteomes" id="UP000218102">
    <property type="component" value="Unassembled WGS sequence"/>
</dbReference>
<dbReference type="EMBL" id="NTME01000070">
    <property type="protein sequence ID" value="PBJ92035.1"/>
    <property type="molecule type" value="Genomic_DNA"/>
</dbReference>
<dbReference type="GO" id="GO:0016788">
    <property type="term" value="F:hydrolase activity, acting on ester bonds"/>
    <property type="evidence" value="ECO:0007669"/>
    <property type="project" value="InterPro"/>
</dbReference>
<gene>
    <name evidence="4" type="ORF">CMV24_29300</name>
</gene>
<sequence>MNAISAERWEPIPGFPGYEASSLGRIRSFIRARIVAGVKQPRILKQKPNKDGYLLVCVTRKQRTVHRLVACAFLGESDLPQVNHLNGVKSDNRIENLEWCTISENVRHAIETGLRVYGTGLQSRTHKGWVQAERGGFGLMLRGHRDLIAIGMNPSVVTSCLKGRRRTHKGFTFSRINTQL</sequence>
<dbReference type="Pfam" id="PF22083">
    <property type="entry name" value="I-HmuI_NUMOD-like"/>
    <property type="match status" value="1"/>
</dbReference>
<comment type="caution">
    <text evidence="4">The sequence shown here is derived from an EMBL/GenBank/DDBJ whole genome shotgun (WGS) entry which is preliminary data.</text>
</comment>
<evidence type="ECO:0000313" key="4">
    <source>
        <dbReference type="EMBL" id="PBJ92035.1"/>
    </source>
</evidence>
<proteinExistence type="predicted"/>
<feature type="domain" description="NUMOD4" evidence="1">
    <location>
        <begin position="7"/>
        <end position="59"/>
    </location>
</feature>
<dbReference type="InterPro" id="IPR054307">
    <property type="entry name" value="I-HmuI_NUMOD-like"/>
</dbReference>
<feature type="domain" description="DNA endonuclease I-HmuI-like NUMOD-like" evidence="3">
    <location>
        <begin position="151"/>
        <end position="173"/>
    </location>
</feature>
<dbReference type="GeneID" id="83680994"/>
<dbReference type="Pfam" id="PF07463">
    <property type="entry name" value="NUMOD4"/>
    <property type="match status" value="1"/>
</dbReference>
<reference evidence="4 5" key="1">
    <citation type="submission" date="2017-09" db="EMBL/GenBank/DDBJ databases">
        <authorList>
            <person name="Ehlers B."/>
            <person name="Leendertz F.H."/>
        </authorList>
    </citation>
    <scope>NUCLEOTIDE SEQUENCE [LARGE SCALE GENOMIC DNA]</scope>
    <source>
        <strain evidence="4 5">DJ-1</strain>
    </source>
</reference>
<evidence type="ECO:0000259" key="3">
    <source>
        <dbReference type="Pfam" id="PF22083"/>
    </source>
</evidence>
<evidence type="ECO:0000313" key="5">
    <source>
        <dbReference type="Proteomes" id="UP000218102"/>
    </source>
</evidence>
<accession>A0A2A3LVW0</accession>
<dbReference type="InterPro" id="IPR010902">
    <property type="entry name" value="NUMOD4"/>
</dbReference>
<dbReference type="Gene3D" id="3.90.75.20">
    <property type="match status" value="1"/>
</dbReference>
<evidence type="ECO:0000259" key="1">
    <source>
        <dbReference type="Pfam" id="PF07463"/>
    </source>
</evidence>
<dbReference type="InterPro" id="IPR044925">
    <property type="entry name" value="His-Me_finger_sf"/>
</dbReference>
<feature type="domain" description="HNH nuclease" evidence="2">
    <location>
        <begin position="64"/>
        <end position="107"/>
    </location>
</feature>
<dbReference type="Pfam" id="PF13392">
    <property type="entry name" value="HNH_3"/>
    <property type="match status" value="1"/>
</dbReference>
<dbReference type="SUPFAM" id="SSF54060">
    <property type="entry name" value="His-Me finger endonucleases"/>
    <property type="match status" value="1"/>
</dbReference>
<protein>
    <recommendedName>
        <fullName evidence="6">HNH endonuclease</fullName>
    </recommendedName>
</protein>
<dbReference type="AlphaFoldDB" id="A0A2A3LVW0"/>
<organism evidence="4 5">
    <name type="scientific">Pseudomonas plecoglossicida</name>
    <dbReference type="NCBI Taxonomy" id="70775"/>
    <lineage>
        <taxon>Bacteria</taxon>
        <taxon>Pseudomonadati</taxon>
        <taxon>Pseudomonadota</taxon>
        <taxon>Gammaproteobacteria</taxon>
        <taxon>Pseudomonadales</taxon>
        <taxon>Pseudomonadaceae</taxon>
        <taxon>Pseudomonas</taxon>
    </lineage>
</organism>
<dbReference type="InterPro" id="IPR003615">
    <property type="entry name" value="HNH_nuc"/>
</dbReference>
<evidence type="ECO:0008006" key="6">
    <source>
        <dbReference type="Google" id="ProtNLM"/>
    </source>
</evidence>
<evidence type="ECO:0000259" key="2">
    <source>
        <dbReference type="Pfam" id="PF13392"/>
    </source>
</evidence>
<dbReference type="RefSeq" id="WP_050592038.1">
    <property type="nucleotide sequence ID" value="NZ_NTME01000070.1"/>
</dbReference>